<dbReference type="PANTHER" id="PTHR18841:SF0">
    <property type="entry name" value="VITELLINE MEMBRANE OUTER LAYER 1 HOMOLOG A-RELATED"/>
    <property type="match status" value="1"/>
</dbReference>
<feature type="transmembrane region" description="Helical" evidence="1">
    <location>
        <begin position="50"/>
        <end position="70"/>
    </location>
</feature>
<dbReference type="EMBL" id="CAJNOC010003145">
    <property type="protein sequence ID" value="CAF0969809.1"/>
    <property type="molecule type" value="Genomic_DNA"/>
</dbReference>
<dbReference type="Gene3D" id="2.100.10.20">
    <property type="entry name" value="Vitelline membrane outer layer protein I (VOMI)"/>
    <property type="match status" value="1"/>
</dbReference>
<keyword evidence="1" id="KW-0812">Transmembrane</keyword>
<dbReference type="SUPFAM" id="SSF51092">
    <property type="entry name" value="Vitelline membrane outer protein-I (VMO-I)"/>
    <property type="match status" value="1"/>
</dbReference>
<evidence type="ECO:0000256" key="1">
    <source>
        <dbReference type="SAM" id="Phobius"/>
    </source>
</evidence>
<keyword evidence="1" id="KW-0472">Membrane</keyword>
<evidence type="ECO:0000313" key="3">
    <source>
        <dbReference type="Proteomes" id="UP000663879"/>
    </source>
</evidence>
<dbReference type="AlphaFoldDB" id="A0A814EED5"/>
<name>A0A814EED5_9BILA</name>
<feature type="transmembrane region" description="Helical" evidence="1">
    <location>
        <begin position="82"/>
        <end position="98"/>
    </location>
</feature>
<dbReference type="Pfam" id="PF03762">
    <property type="entry name" value="VOMI"/>
    <property type="match status" value="1"/>
</dbReference>
<dbReference type="OrthoDB" id="6234541at2759"/>
<comment type="caution">
    <text evidence="2">The sequence shown here is derived from an EMBL/GenBank/DDBJ whole genome shotgun (WGS) entry which is preliminary data.</text>
</comment>
<dbReference type="GO" id="GO:0005615">
    <property type="term" value="C:extracellular space"/>
    <property type="evidence" value="ECO:0007669"/>
    <property type="project" value="TreeGrafter"/>
</dbReference>
<organism evidence="2 3">
    <name type="scientific">Brachionus calyciflorus</name>
    <dbReference type="NCBI Taxonomy" id="104777"/>
    <lineage>
        <taxon>Eukaryota</taxon>
        <taxon>Metazoa</taxon>
        <taxon>Spiralia</taxon>
        <taxon>Gnathifera</taxon>
        <taxon>Rotifera</taxon>
        <taxon>Eurotatoria</taxon>
        <taxon>Monogononta</taxon>
        <taxon>Pseudotrocha</taxon>
        <taxon>Ploima</taxon>
        <taxon>Brachionidae</taxon>
        <taxon>Brachionus</taxon>
    </lineage>
</organism>
<accession>A0A814EED5</accession>
<feature type="transmembrane region" description="Helical" evidence="1">
    <location>
        <begin position="20"/>
        <end position="38"/>
    </location>
</feature>
<evidence type="ECO:0000313" key="2">
    <source>
        <dbReference type="EMBL" id="CAF0969809.1"/>
    </source>
</evidence>
<proteinExistence type="predicted"/>
<keyword evidence="1" id="KW-1133">Transmembrane helix</keyword>
<gene>
    <name evidence="2" type="ORF">OXX778_LOCUS14860</name>
</gene>
<dbReference type="PANTHER" id="PTHR18841">
    <property type="entry name" value="VITELLINE MEMBRANE OUTER LAYER PROTEIN I-RELATED"/>
    <property type="match status" value="1"/>
</dbReference>
<dbReference type="InterPro" id="IPR036706">
    <property type="entry name" value="VOMI_sf"/>
</dbReference>
<evidence type="ECO:0008006" key="4">
    <source>
        <dbReference type="Google" id="ProtNLM"/>
    </source>
</evidence>
<protein>
    <recommendedName>
        <fullName evidence="4">Vitelline membrane outer layer 1-like protein</fullName>
    </recommendedName>
</protein>
<keyword evidence="3" id="KW-1185">Reference proteome</keyword>
<dbReference type="InterPro" id="IPR005515">
    <property type="entry name" value="VOMI"/>
</dbReference>
<dbReference type="Proteomes" id="UP000663879">
    <property type="component" value="Unassembled WGS sequence"/>
</dbReference>
<sequence>MFLIRLKSVCRWLVMTEFEIFLNFIAILIFTILLVIKLDMNNESLTWFKVFLPLFIVDLLQANFCSILFIRQLMANQKKHGILRLVVSSLLLLSRFMFKLSTFQIVNSSNGEAFKFQLAIIPVYFHLVILMFKTCGLKKHQILQSFKCKNDSNKRIIYTKRSNSIISSVNNLYGVNWGIWGSIEECDQNDYVVGFRTKRQPNLGTGLGVGKDDTELNGVELICSNGKRLKSSEGQWGSWDTDFRNCSSGQKVNGFSYGIEKKQEIYDDSATNVIRLKCTDNSTIQSLEGPWSTSIIPLECLYGTIVGIRTQIDENIYAEDNTGLNNIEFVCKLN</sequence>
<reference evidence="2" key="1">
    <citation type="submission" date="2021-02" db="EMBL/GenBank/DDBJ databases">
        <authorList>
            <person name="Nowell W R."/>
        </authorList>
    </citation>
    <scope>NUCLEOTIDE SEQUENCE</scope>
    <source>
        <strain evidence="2">Ploen Becks lab</strain>
    </source>
</reference>
<feature type="transmembrane region" description="Helical" evidence="1">
    <location>
        <begin position="118"/>
        <end position="137"/>
    </location>
</feature>